<dbReference type="SUPFAM" id="SSF52540">
    <property type="entry name" value="P-loop containing nucleoside triphosphate hydrolases"/>
    <property type="match status" value="1"/>
</dbReference>
<dbReference type="CDD" id="cd00198">
    <property type="entry name" value="vWFA"/>
    <property type="match status" value="1"/>
</dbReference>
<gene>
    <name evidence="2" type="ORF">AGERDE_LOCUS4256</name>
</gene>
<accession>A0A9N8ZMJ3</accession>
<dbReference type="Gene3D" id="3.40.50.300">
    <property type="entry name" value="P-loop containing nucleotide triphosphate hydrolases"/>
    <property type="match status" value="1"/>
</dbReference>
<dbReference type="InterPro" id="IPR002035">
    <property type="entry name" value="VWF_A"/>
</dbReference>
<organism evidence="2 3">
    <name type="scientific">Ambispora gerdemannii</name>
    <dbReference type="NCBI Taxonomy" id="144530"/>
    <lineage>
        <taxon>Eukaryota</taxon>
        <taxon>Fungi</taxon>
        <taxon>Fungi incertae sedis</taxon>
        <taxon>Mucoromycota</taxon>
        <taxon>Glomeromycotina</taxon>
        <taxon>Glomeromycetes</taxon>
        <taxon>Archaeosporales</taxon>
        <taxon>Ambisporaceae</taxon>
        <taxon>Ambispora</taxon>
    </lineage>
</organism>
<evidence type="ECO:0000259" key="1">
    <source>
        <dbReference type="PROSITE" id="PS50234"/>
    </source>
</evidence>
<feature type="domain" description="VWFA" evidence="1">
    <location>
        <begin position="2117"/>
        <end position="2354"/>
    </location>
</feature>
<dbReference type="SUPFAM" id="SSF53300">
    <property type="entry name" value="vWA-like"/>
    <property type="match status" value="1"/>
</dbReference>
<dbReference type="Gene3D" id="3.40.50.410">
    <property type="entry name" value="von Willebrand factor, type A domain"/>
    <property type="match status" value="1"/>
</dbReference>
<dbReference type="InterPro" id="IPR036465">
    <property type="entry name" value="vWFA_dom_sf"/>
</dbReference>
<proteinExistence type="predicted"/>
<dbReference type="InterPro" id="IPR027417">
    <property type="entry name" value="P-loop_NTPase"/>
</dbReference>
<reference evidence="2" key="1">
    <citation type="submission" date="2021-06" db="EMBL/GenBank/DDBJ databases">
        <authorList>
            <person name="Kallberg Y."/>
            <person name="Tangrot J."/>
            <person name="Rosling A."/>
        </authorList>
    </citation>
    <scope>NUCLEOTIDE SEQUENCE</scope>
    <source>
        <strain evidence="2">MT106</strain>
    </source>
</reference>
<sequence>MSEKKNIQFSSFYLKNHDQQNNDKSFVTNSCQFDGNTSSYVVEVADENGTAIQDGDVSGSSIGHQENESKLEDIEIESNYESEQVLDLCEIIPGLYRLLDLCKDEGSNGLVDKIIISQQHVERLCHELVPNSFKSISKIDYKKLNSKRVRLVGCYGRNEMIANFLLRKNIIDQTTYGWLIASVSSKNAHGVNSINIALRPGIYLLKLPSVEANASNFEHQFLVIHWSEDGCYEDSASSYHKKNLSNIHRYLTKLTENQICVMSETDLDNINWQEDDCDENDICYDFEVKKSQEQKENFELYPGFEIHIPKISTQRNSLTNGGIPSPPLIVESVSNQTLLTREFFPTSKETKEDNKRFDSIEKLREYFKMKLETQKCALHLNRQALKMENLEIIVKDCLNMPELFVPYNDAMKALNIEKSKEIAEAKEPIKKKADIMEKIAWQLLHDSYSRFEERITGVNPGLNPNQTVEPVDDAKLRDEYPHICSEIQAAVKRINNVSWQGIKKRYIFARLCTIYNQTSLNSKGFTLLDIFFDETKDLHSLIKKLIQTGKEGKVKKVINFIIGGKIKKSAYEIFISLDEQEKLISDDVFTRQLIEDNVDMRILLEFFKKYESWRKNIFSSIVKTISQKILSHDYISTRITPIEDKFRLKECDIQSENVKRICTETESKYPNGALFLVLGLEKQQGGLSLNKLYKKFSWLIFFYFQGNWRHAPYKLLRKIETTRPERLRITLFQTQLSEQDTLELERNAFHIPKPILYTHGKNVLIIDPEIFEFRHIAQLGKRFLVFLWNKNLKRLEIYFNTIDRLTETISHQNAIKKINPGEHFMIAVNEPKGLIGIYSAEKGVLNTYSFEQGQTNLHLYYRNIQLLPWYNDAVPDISHFFFIKNTEDICFVERDGRARIYNLVNDSFLPGIIHIPPDAINVRSTPDGTCIVAFVKEEEINDELKITISRQLGRNFESKDEKKVRCYVYFCGNFSQRASKIVDVPFTKSPEIFQFSMFENRQMHLTTIDQEKGIFNSAIVKITHAKTQYCFERQQKSPNKVKVESRQPFVVVGNETYFTRGIHVGDLIVIENEKQQIIEIINNTALRVSSQFVHIEFGVWKKFSIETRTVNGLLDVYSMVFTKYAVTSSIGRVDNNPLSLTVVFERETKKPLGHLEKFNIRFATFQDLHVKNNSNIYELGEWMIDFFCLIPLQIAVTRDNKFIPLQDGLFSSDIEKPSVEEGIGFIGSVSKAISFGWYEAIFEHYAHLKVKVISSMGEQSCGKSYLLNHLLGSTFDGSAMRCTEGVWMSLVITDKILYVALDFEGLASIERTPQEETFLQLLNAALSNLVLFKSQFAVSRDISSMFQRFQDSTNYFRDDPDIFQARFCIIIKDVAKSDHEGIVSEFYSKFSKIVDKEEENNFITKLYRNKMSIIPWPVFNESSFYTTFKQLKMKLDNQDSQYKNAKIFVEKIKVLMTKLKACDWGSVQETLITMRTLELRRLMRNAISQGFEQKEEDPFLSSENITQPAYNIKHLVGRDDGKSILDPESFLSDIFNDIDGPIKLMPDAGLVLLKDDVNLGELSLELRNFFEENIQAREQSSDSRWLDRLETFYKFIIDRRVKRVQQWFAQNTSQFPNDHNEIVIAKYALEQEITHLKLFWHFCRLRCENCGLVCLKASRHNDNEDDATHDCLTDHECYSACQFQETHFDKTMPKCTKFAGHEGCHACSAKHSCEAPCIYNGKRNCQLKCTKDIGHETMTGNEVHLCEATRHYCGAPCSLKADTRNGNYECRNTCIIPCEEFHQVHKCENEVCPIECPIATCRRRCESRKHFHAFEENVEHFCGEEHQCPNECEELGICKIFTEPTAIVKEEAEYVNQFGSFMFTKYSQNAQRLPCCIKIPPYEFKHEGKHVHVHEKMHKCDATCPEDWGEHVKKHNIHFCDVKCPHCAYYCTLPYDHNSEHDTVHGNMYLTTFTCEEEEFEFEGHRLTVGDRGDFVLCHKLCENIGRHRHIDFCKDPAVCKNLPGGKKEGLLEHIEANISPDPARKKDYISHRVFWERTKFRDPYLLSSRENFKGCDHECADEKHHKSIETDPIKSFCTRELFHPGLDPSSNPPENIGYITTDGHHFSCENPATDFHIVFVLDRSSSMSSEDCKPLHQRSTTSRLLRNHQNRLGAVYEAVHTFFRTRKNSGKATRIGAVDRDITSLILFNSVATVVFENQSLSNIEELLNKMMKFTPTGNTSYYEGLKKASEIIEKYHDPKRTNVIIFLSDGLCKTPESELRNLCQREVNKGTPLYLYTVLFNSYAAKSEVDKGYFYNLLNSHNNWNQSLQEMAAIATEYLPQSTGRDALKCKYTLAIDEIELTKYFTKVAESLRKHQPILMRK</sequence>
<comment type="caution">
    <text evidence="2">The sequence shown here is derived from an EMBL/GenBank/DDBJ whole genome shotgun (WGS) entry which is preliminary data.</text>
</comment>
<dbReference type="PANTHER" id="PTHR22796">
    <property type="entry name" value="URG4-RELATED"/>
    <property type="match status" value="1"/>
</dbReference>
<evidence type="ECO:0000313" key="3">
    <source>
        <dbReference type="Proteomes" id="UP000789831"/>
    </source>
</evidence>
<keyword evidence="3" id="KW-1185">Reference proteome</keyword>
<protein>
    <submittedName>
        <fullName evidence="2">7794_t:CDS:1</fullName>
    </submittedName>
</protein>
<evidence type="ECO:0000313" key="2">
    <source>
        <dbReference type="EMBL" id="CAG8501198.1"/>
    </source>
</evidence>
<dbReference type="PROSITE" id="PS50234">
    <property type="entry name" value="VWFA"/>
    <property type="match status" value="1"/>
</dbReference>
<dbReference type="PANTHER" id="PTHR22796:SF1">
    <property type="entry name" value="VWFA DOMAIN-CONTAINING PROTEIN"/>
    <property type="match status" value="1"/>
</dbReference>
<dbReference type="Pfam" id="PF13519">
    <property type="entry name" value="VWA_2"/>
    <property type="match status" value="1"/>
</dbReference>
<dbReference type="SMART" id="SM00327">
    <property type="entry name" value="VWA"/>
    <property type="match status" value="1"/>
</dbReference>
<dbReference type="OrthoDB" id="2343366at2759"/>
<dbReference type="EMBL" id="CAJVPL010000474">
    <property type="protein sequence ID" value="CAG8501198.1"/>
    <property type="molecule type" value="Genomic_DNA"/>
</dbReference>
<name>A0A9N8ZMJ3_9GLOM</name>
<dbReference type="Proteomes" id="UP000789831">
    <property type="component" value="Unassembled WGS sequence"/>
</dbReference>